<accession>A0ABV4XV50</accession>
<protein>
    <submittedName>
        <fullName evidence="1">Type II toxin-antitoxin system ParD family antitoxin</fullName>
    </submittedName>
</protein>
<dbReference type="EMBL" id="JBHFNR010000160">
    <property type="protein sequence ID" value="MFB2895604.1"/>
    <property type="molecule type" value="Genomic_DNA"/>
</dbReference>
<dbReference type="RefSeq" id="WP_413265243.1">
    <property type="nucleotide sequence ID" value="NZ_JBHFNR010000160.1"/>
</dbReference>
<dbReference type="Gene3D" id="6.10.10.120">
    <property type="entry name" value="Antitoxin ParD1-like"/>
    <property type="match status" value="1"/>
</dbReference>
<sequence length="83" mass="9500">MNVILDIPEDLQKYIEAQIQAGTYASAGEYFLDLAQQDRLRKQAQEKLESLLQEGLDSDRELVTPAYWQDLRASVLNANQQET</sequence>
<dbReference type="Proteomes" id="UP001576784">
    <property type="component" value="Unassembled WGS sequence"/>
</dbReference>
<name>A0ABV4XV50_9CYAN</name>
<comment type="caution">
    <text evidence="1">The sequence shown here is derived from an EMBL/GenBank/DDBJ whole genome shotgun (WGS) entry which is preliminary data.</text>
</comment>
<dbReference type="InterPro" id="IPR038296">
    <property type="entry name" value="ParD_sf"/>
</dbReference>
<evidence type="ECO:0000313" key="1">
    <source>
        <dbReference type="EMBL" id="MFB2895604.1"/>
    </source>
</evidence>
<reference evidence="1 2" key="1">
    <citation type="submission" date="2024-09" db="EMBL/GenBank/DDBJ databases">
        <title>Floridaenema gen nov. (Aerosakkonemataceae, Aerosakkonematales ord. nov., Cyanobacteria) from benthic tropical and subtropical fresh waters, with the description of four new species.</title>
        <authorList>
            <person name="Moretto J.A."/>
            <person name="Berthold D.E."/>
            <person name="Lefler F.W."/>
            <person name="Huang I.-S."/>
            <person name="Laughinghouse H. IV."/>
        </authorList>
    </citation>
    <scope>NUCLEOTIDE SEQUENCE [LARGE SCALE GENOMIC DNA]</scope>
    <source>
        <strain evidence="1 2">BLCC-F50</strain>
    </source>
</reference>
<keyword evidence="2" id="KW-1185">Reference proteome</keyword>
<evidence type="ECO:0000313" key="2">
    <source>
        <dbReference type="Proteomes" id="UP001576784"/>
    </source>
</evidence>
<gene>
    <name evidence="1" type="ORF">ACE1CI_22075</name>
</gene>
<organism evidence="1 2">
    <name type="scientific">Floridaenema flaviceps BLCC-F50</name>
    <dbReference type="NCBI Taxonomy" id="3153642"/>
    <lineage>
        <taxon>Bacteria</taxon>
        <taxon>Bacillati</taxon>
        <taxon>Cyanobacteriota</taxon>
        <taxon>Cyanophyceae</taxon>
        <taxon>Oscillatoriophycideae</taxon>
        <taxon>Aerosakkonematales</taxon>
        <taxon>Aerosakkonemataceae</taxon>
        <taxon>Floridanema</taxon>
        <taxon>Floridanema flaviceps</taxon>
    </lineage>
</organism>
<proteinExistence type="predicted"/>